<keyword evidence="1" id="KW-0472">Membrane</keyword>
<evidence type="ECO:0000313" key="2">
    <source>
        <dbReference type="EMBL" id="DAD89313.1"/>
    </source>
</evidence>
<protein>
    <submittedName>
        <fullName evidence="2">Rifin</fullName>
    </submittedName>
</protein>
<name>A0A8S5N3X2_9CAUD</name>
<sequence length="31" mass="3451">MLEKLGIFLIAVAVVKLIIAAAVHYRRKKGE</sequence>
<keyword evidence="1" id="KW-0812">Transmembrane</keyword>
<organism evidence="2">
    <name type="scientific">Caudovirales sp. ct7Ux15</name>
    <dbReference type="NCBI Taxonomy" id="2826767"/>
    <lineage>
        <taxon>Viruses</taxon>
        <taxon>Duplodnaviria</taxon>
        <taxon>Heunggongvirae</taxon>
        <taxon>Uroviricota</taxon>
        <taxon>Caudoviricetes</taxon>
    </lineage>
</organism>
<reference evidence="2" key="1">
    <citation type="journal article" date="2021" name="Proc. Natl. Acad. Sci. U.S.A.">
        <title>A Catalog of Tens of Thousands of Viruses from Human Metagenomes Reveals Hidden Associations with Chronic Diseases.</title>
        <authorList>
            <person name="Tisza M.J."/>
            <person name="Buck C.B."/>
        </authorList>
    </citation>
    <scope>NUCLEOTIDE SEQUENCE</scope>
    <source>
        <strain evidence="2">Ct7Ux15</strain>
    </source>
</reference>
<evidence type="ECO:0000256" key="1">
    <source>
        <dbReference type="SAM" id="Phobius"/>
    </source>
</evidence>
<keyword evidence="1" id="KW-1133">Transmembrane helix</keyword>
<proteinExistence type="predicted"/>
<feature type="transmembrane region" description="Helical" evidence="1">
    <location>
        <begin position="6"/>
        <end position="25"/>
    </location>
</feature>
<accession>A0A8S5N3X2</accession>
<dbReference type="EMBL" id="BK015058">
    <property type="protein sequence ID" value="DAD89313.1"/>
    <property type="molecule type" value="Genomic_DNA"/>
</dbReference>